<organism evidence="3">
    <name type="scientific">marine metagenome</name>
    <dbReference type="NCBI Taxonomy" id="408172"/>
    <lineage>
        <taxon>unclassified sequences</taxon>
        <taxon>metagenomes</taxon>
        <taxon>ecological metagenomes</taxon>
    </lineage>
</organism>
<dbReference type="Gene3D" id="3.30.750.170">
    <property type="match status" value="1"/>
</dbReference>
<dbReference type="InterPro" id="IPR036034">
    <property type="entry name" value="PDZ_sf"/>
</dbReference>
<dbReference type="PANTHER" id="PTHR32060:SF30">
    <property type="entry name" value="CARBOXY-TERMINAL PROCESSING PROTEASE CTPA"/>
    <property type="match status" value="1"/>
</dbReference>
<dbReference type="Gene3D" id="2.30.42.10">
    <property type="match status" value="1"/>
</dbReference>
<gene>
    <name evidence="3" type="ORF">METZ01_LOCUS42355</name>
</gene>
<reference evidence="3" key="1">
    <citation type="submission" date="2018-05" db="EMBL/GenBank/DDBJ databases">
        <authorList>
            <person name="Lanie J.A."/>
            <person name="Ng W.-L."/>
            <person name="Kazmierczak K.M."/>
            <person name="Andrzejewski T.M."/>
            <person name="Davidsen T.M."/>
            <person name="Wayne K.J."/>
            <person name="Tettelin H."/>
            <person name="Glass J.I."/>
            <person name="Rusch D."/>
            <person name="Podicherti R."/>
            <person name="Tsui H.-C.T."/>
            <person name="Winkler M.E."/>
        </authorList>
    </citation>
    <scope>NUCLEOTIDE SEQUENCE</scope>
</reference>
<dbReference type="PANTHER" id="PTHR32060">
    <property type="entry name" value="TAIL-SPECIFIC PROTEASE"/>
    <property type="match status" value="1"/>
</dbReference>
<dbReference type="AlphaFoldDB" id="A0A381RD60"/>
<dbReference type="GO" id="GO:0006508">
    <property type="term" value="P:proteolysis"/>
    <property type="evidence" value="ECO:0007669"/>
    <property type="project" value="InterPro"/>
</dbReference>
<keyword evidence="1" id="KW-0472">Membrane</keyword>
<dbReference type="EMBL" id="UINC01001818">
    <property type="protein sequence ID" value="SUZ89501.1"/>
    <property type="molecule type" value="Genomic_DNA"/>
</dbReference>
<dbReference type="GO" id="GO:0030288">
    <property type="term" value="C:outer membrane-bounded periplasmic space"/>
    <property type="evidence" value="ECO:0007669"/>
    <property type="project" value="TreeGrafter"/>
</dbReference>
<feature type="transmembrane region" description="Helical" evidence="1">
    <location>
        <begin position="66"/>
        <end position="87"/>
    </location>
</feature>
<dbReference type="CDD" id="cd07561">
    <property type="entry name" value="Peptidase_S41_CPP_like"/>
    <property type="match status" value="1"/>
</dbReference>
<evidence type="ECO:0000313" key="3">
    <source>
        <dbReference type="EMBL" id="SUZ89501.1"/>
    </source>
</evidence>
<dbReference type="InterPro" id="IPR005151">
    <property type="entry name" value="Tail-specific_protease"/>
</dbReference>
<protein>
    <recommendedName>
        <fullName evidence="2">Tail specific protease domain-containing protein</fullName>
    </recommendedName>
</protein>
<keyword evidence="1" id="KW-1133">Transmembrane helix</keyword>
<dbReference type="SUPFAM" id="SSF52096">
    <property type="entry name" value="ClpP/crotonase"/>
    <property type="match status" value="1"/>
</dbReference>
<dbReference type="SUPFAM" id="SSF50156">
    <property type="entry name" value="PDZ domain-like"/>
    <property type="match status" value="1"/>
</dbReference>
<feature type="domain" description="Tail specific protease" evidence="2">
    <location>
        <begin position="342"/>
        <end position="490"/>
    </location>
</feature>
<dbReference type="GO" id="GO:0004175">
    <property type="term" value="F:endopeptidase activity"/>
    <property type="evidence" value="ECO:0007669"/>
    <property type="project" value="TreeGrafter"/>
</dbReference>
<name>A0A381RD60_9ZZZZ</name>
<keyword evidence="1" id="KW-0812">Transmembrane</keyword>
<evidence type="ECO:0000259" key="2">
    <source>
        <dbReference type="Pfam" id="PF03572"/>
    </source>
</evidence>
<dbReference type="Pfam" id="PF03572">
    <property type="entry name" value="Peptidase_S41"/>
    <property type="match status" value="1"/>
</dbReference>
<sequence>MSDASRYLFPSRGSLTTSIALRAVNGKMRYTRRAIKKCTKPASNHDSKSTEPTMPLTSTRSFRRSIFSMSVIRLMTTILTLIAAVLLSSCGGSSGSGMKANLDSLADDQNATESSTSSQEGWVEGVFEAPTTFRYLCANPRIGDDPATGSAYLDAVGTTTDENNWLRSWSNNLYLWYSEIEDLDPADYATSEYFDLMKSFETTASGNPKDKYHFTYDTEEWRQLSQSGITAGYGAELAILSSSPPREVVVAFTEPNTPATASDVNLARGTIIVEVDGVDVENGSDTDTLNAGLFPATTGESHEFLVRDLGTTEPRTVTIESALITQDPVQNVKVITTDSGDVGYMLFNAHLAPSELELIDAVESLSGAGVVDLVLDLRYNGGGYLDIANELAFMIAGSERATGKVFGEIQFNDKYPSTNPVTGAALEPELFHTSAQGFSASSGTALPALNLERVFVLTGPGTCSASESIINGLRGIDVEVIQIGTSTCGKPYGFYAFDNCGTTYFSIQFRGTNAKGFGDYTDGFSPTNEPSPGTALPGCFVPDDFGHALGDPFEDRLNTALAYRSNPDCPALAKAAVAHKSASTSDVLANGKIRQPFFGSLGLLRD</sequence>
<accession>A0A381RD60</accession>
<proteinExistence type="predicted"/>
<dbReference type="InterPro" id="IPR029045">
    <property type="entry name" value="ClpP/crotonase-like_dom_sf"/>
</dbReference>
<dbReference type="GO" id="GO:0008236">
    <property type="term" value="F:serine-type peptidase activity"/>
    <property type="evidence" value="ECO:0007669"/>
    <property type="project" value="InterPro"/>
</dbReference>
<evidence type="ECO:0000256" key="1">
    <source>
        <dbReference type="SAM" id="Phobius"/>
    </source>
</evidence>
<dbReference type="Gene3D" id="3.90.226.10">
    <property type="entry name" value="2-enoyl-CoA Hydratase, Chain A, domain 1"/>
    <property type="match status" value="1"/>
</dbReference>
<dbReference type="GO" id="GO:0007165">
    <property type="term" value="P:signal transduction"/>
    <property type="evidence" value="ECO:0007669"/>
    <property type="project" value="TreeGrafter"/>
</dbReference>